<dbReference type="Proteomes" id="UP001143856">
    <property type="component" value="Unassembled WGS sequence"/>
</dbReference>
<reference evidence="1" key="1">
    <citation type="submission" date="2022-10" db="EMBL/GenBank/DDBJ databases">
        <title>Genome Sequence of Xylaria curta.</title>
        <authorList>
            <person name="Buettner E."/>
        </authorList>
    </citation>
    <scope>NUCLEOTIDE SEQUENCE</scope>
    <source>
        <strain evidence="1">Babe10</strain>
    </source>
</reference>
<accession>A0ACC1PNX9</accession>
<gene>
    <name evidence="1" type="ORF">NUW58_g833</name>
</gene>
<name>A0ACC1PNX9_9PEZI</name>
<evidence type="ECO:0000313" key="1">
    <source>
        <dbReference type="EMBL" id="KAJ2996865.1"/>
    </source>
</evidence>
<protein>
    <submittedName>
        <fullName evidence="1">Uncharacterized protein</fullName>
    </submittedName>
</protein>
<proteinExistence type="predicted"/>
<evidence type="ECO:0000313" key="2">
    <source>
        <dbReference type="Proteomes" id="UP001143856"/>
    </source>
</evidence>
<keyword evidence="2" id="KW-1185">Reference proteome</keyword>
<dbReference type="EMBL" id="JAPDGR010000078">
    <property type="protein sequence ID" value="KAJ2996865.1"/>
    <property type="molecule type" value="Genomic_DNA"/>
</dbReference>
<organism evidence="1 2">
    <name type="scientific">Xylaria curta</name>
    <dbReference type="NCBI Taxonomy" id="42375"/>
    <lineage>
        <taxon>Eukaryota</taxon>
        <taxon>Fungi</taxon>
        <taxon>Dikarya</taxon>
        <taxon>Ascomycota</taxon>
        <taxon>Pezizomycotina</taxon>
        <taxon>Sordariomycetes</taxon>
        <taxon>Xylariomycetidae</taxon>
        <taxon>Xylariales</taxon>
        <taxon>Xylariaceae</taxon>
        <taxon>Xylaria</taxon>
    </lineage>
</organism>
<comment type="caution">
    <text evidence="1">The sequence shown here is derived from an EMBL/GenBank/DDBJ whole genome shotgun (WGS) entry which is preliminary data.</text>
</comment>
<sequence>MSRPIRIAISGGGLAGASLMFALLQYPHLDVHIFESASAFREAGMAIGVTRNAQAALDLIGPRAPELLKLAGAVPMRGVRFMIAQRDGQGEVINEVDDVKAGKRLTSIVHRAAYLQQLLADVPEDRLHASKKLSSIDQHPGFITLHFTDGTTHECDILIGADGIHSTVRKFILGENDPAASPRNTGFWAVMTIQPYEKARASIGQGLVDSNDAREYSWVGNGSYIMHNLLSDGQLVQFLICSSDHEAESSDRWQRTISADEIKQLYIDYPSHLRQAVEELLGQEPEHKAIYLWEHPPARTYVSGPICVRRPRTQRIVESSRGTGTMLIGKGETGVEMKRLGNLLPRWDFILDIDMLEHRNEAIQKMQNELAAST</sequence>